<feature type="transmembrane region" description="Helical" evidence="8">
    <location>
        <begin position="45"/>
        <end position="63"/>
    </location>
</feature>
<evidence type="ECO:0000313" key="11">
    <source>
        <dbReference type="Proteomes" id="UP000447833"/>
    </source>
</evidence>
<keyword evidence="3" id="KW-0813">Transport</keyword>
<feature type="transmembrane region" description="Helical" evidence="8">
    <location>
        <begin position="243"/>
        <end position="261"/>
    </location>
</feature>
<reference evidence="10 11" key="1">
    <citation type="submission" date="2019-11" db="EMBL/GenBank/DDBJ databases">
        <title>Genome sequences of 17 halophilic strains isolated from different environments.</title>
        <authorList>
            <person name="Furrow R.E."/>
        </authorList>
    </citation>
    <scope>NUCLEOTIDE SEQUENCE [LARGE SCALE GENOMIC DNA]</scope>
    <source>
        <strain evidence="10 11">22506_14_FS</strain>
    </source>
</reference>
<comment type="caution">
    <text evidence="10">The sequence shown here is derived from an EMBL/GenBank/DDBJ whole genome shotgun (WGS) entry which is preliminary data.</text>
</comment>
<dbReference type="PANTHER" id="PTHR43568">
    <property type="entry name" value="P PROTEIN"/>
    <property type="match status" value="1"/>
</dbReference>
<gene>
    <name evidence="10" type="ORF">GLW07_06105</name>
</gene>
<evidence type="ECO:0000256" key="4">
    <source>
        <dbReference type="ARBA" id="ARBA00022475"/>
    </source>
</evidence>
<dbReference type="InterPro" id="IPR004680">
    <property type="entry name" value="Cit_transptr-like_dom"/>
</dbReference>
<sequence length="449" mass="48739">MNSDSPSYDVRNGTGKGQYGLDIIIALTIFVLAYIGIITEKINRAIVACGGGLLMLLAGITTTDSAFMNHVDWNTIALLFSMMILVSITSQNGLFEYIAIKLAQQVQGKPLPLLAVIGTLTAVGSALLDNVTTVLLLVPITLTLTKILNITSMPFLVTVILSSNIGGTATLIGDPPNIMIGQAVDHLDFNDFIYNLAPIVVVIYAVIITGLLFFYRKGLIVNDSYRQSLLKIDASQYLKKGPLLYKSSAVLLMTITGFLLHPVLHTELTNIAMAGAVLLLLITQKEHKVEEVFESIEWVTLFFFMGLFILIGGLEEVGIIDEVARTILLYTEGDLPKTSLIILWGAGILSAFLDNIPFVAAMIPVISEFSGYGMTNLDPLWWSLALGSCLGGNGTLIGASANVVVAGLALKDNQEVRFIAFLKIGLPVVFISLVISTVYIYFRYLLPYY</sequence>
<feature type="transmembrane region" description="Helical" evidence="8">
    <location>
        <begin position="380"/>
        <end position="408"/>
    </location>
</feature>
<keyword evidence="6 8" id="KW-1133">Transmembrane helix</keyword>
<organism evidence="10 11">
    <name type="scientific">Guptibacillus hwajinpoensis</name>
    <dbReference type="NCBI Taxonomy" id="208199"/>
    <lineage>
        <taxon>Bacteria</taxon>
        <taxon>Bacillati</taxon>
        <taxon>Bacillota</taxon>
        <taxon>Bacilli</taxon>
        <taxon>Bacillales</taxon>
        <taxon>Guptibacillaceae</taxon>
        <taxon>Guptibacillus</taxon>
    </lineage>
</organism>
<feature type="transmembrane region" description="Helical" evidence="8">
    <location>
        <begin position="296"/>
        <end position="319"/>
    </location>
</feature>
<accession>A0A845EWK5</accession>
<dbReference type="PANTHER" id="PTHR43568:SF1">
    <property type="entry name" value="P PROTEIN"/>
    <property type="match status" value="1"/>
</dbReference>
<dbReference type="AlphaFoldDB" id="A0A845EWK5"/>
<dbReference type="GO" id="GO:0005886">
    <property type="term" value="C:plasma membrane"/>
    <property type="evidence" value="ECO:0007669"/>
    <property type="project" value="UniProtKB-SubCell"/>
</dbReference>
<keyword evidence="5 8" id="KW-0812">Transmembrane</keyword>
<feature type="transmembrane region" description="Helical" evidence="8">
    <location>
        <begin position="192"/>
        <end position="215"/>
    </location>
</feature>
<feature type="domain" description="Citrate transporter-like" evidence="9">
    <location>
        <begin position="34"/>
        <end position="387"/>
    </location>
</feature>
<keyword evidence="4" id="KW-1003">Cell membrane</keyword>
<evidence type="ECO:0000256" key="1">
    <source>
        <dbReference type="ARBA" id="ARBA00004651"/>
    </source>
</evidence>
<evidence type="ECO:0000256" key="6">
    <source>
        <dbReference type="ARBA" id="ARBA00022989"/>
    </source>
</evidence>
<evidence type="ECO:0000256" key="7">
    <source>
        <dbReference type="ARBA" id="ARBA00023136"/>
    </source>
</evidence>
<evidence type="ECO:0000256" key="2">
    <source>
        <dbReference type="ARBA" id="ARBA00009843"/>
    </source>
</evidence>
<dbReference type="CDD" id="cd01116">
    <property type="entry name" value="P_permease"/>
    <property type="match status" value="1"/>
</dbReference>
<evidence type="ECO:0000313" key="10">
    <source>
        <dbReference type="EMBL" id="MYL62930.1"/>
    </source>
</evidence>
<comment type="subcellular location">
    <subcellularLocation>
        <location evidence="1">Cell membrane</location>
        <topology evidence="1">Multi-pass membrane protein</topology>
    </subcellularLocation>
</comment>
<evidence type="ECO:0000256" key="3">
    <source>
        <dbReference type="ARBA" id="ARBA00022448"/>
    </source>
</evidence>
<dbReference type="InterPro" id="IPR051475">
    <property type="entry name" value="Diverse_Ion_Transporter"/>
</dbReference>
<dbReference type="Proteomes" id="UP000447833">
    <property type="component" value="Unassembled WGS sequence"/>
</dbReference>
<feature type="transmembrane region" description="Helical" evidence="8">
    <location>
        <begin position="420"/>
        <end position="442"/>
    </location>
</feature>
<dbReference type="GO" id="GO:0015105">
    <property type="term" value="F:arsenite transmembrane transporter activity"/>
    <property type="evidence" value="ECO:0007669"/>
    <property type="project" value="InterPro"/>
</dbReference>
<feature type="transmembrane region" description="Helical" evidence="8">
    <location>
        <begin position="20"/>
        <end position="38"/>
    </location>
</feature>
<dbReference type="EMBL" id="WMEY01000002">
    <property type="protein sequence ID" value="MYL62930.1"/>
    <property type="molecule type" value="Genomic_DNA"/>
</dbReference>
<feature type="transmembrane region" description="Helical" evidence="8">
    <location>
        <begin position="340"/>
        <end position="360"/>
    </location>
</feature>
<feature type="transmembrane region" description="Helical" evidence="8">
    <location>
        <begin position="75"/>
        <end position="99"/>
    </location>
</feature>
<keyword evidence="7 8" id="KW-0472">Membrane</keyword>
<feature type="transmembrane region" description="Helical" evidence="8">
    <location>
        <begin position="150"/>
        <end position="172"/>
    </location>
</feature>
<name>A0A845EWK5_9BACL</name>
<dbReference type="InterPro" id="IPR000802">
    <property type="entry name" value="Arsenical_pump_ArsB"/>
</dbReference>
<dbReference type="Pfam" id="PF03600">
    <property type="entry name" value="CitMHS"/>
    <property type="match status" value="1"/>
</dbReference>
<protein>
    <recommendedName>
        <fullName evidence="9">Citrate transporter-like domain-containing protein</fullName>
    </recommendedName>
</protein>
<proteinExistence type="inferred from homology"/>
<evidence type="ECO:0000256" key="8">
    <source>
        <dbReference type="SAM" id="Phobius"/>
    </source>
</evidence>
<evidence type="ECO:0000256" key="5">
    <source>
        <dbReference type="ARBA" id="ARBA00022692"/>
    </source>
</evidence>
<evidence type="ECO:0000259" key="9">
    <source>
        <dbReference type="Pfam" id="PF03600"/>
    </source>
</evidence>
<dbReference type="PRINTS" id="PR00758">
    <property type="entry name" value="ARSENICPUMP"/>
</dbReference>
<comment type="similarity">
    <text evidence="2">Belongs to the CitM (TC 2.A.11) transporter family.</text>
</comment>